<evidence type="ECO:0000313" key="3">
    <source>
        <dbReference type="EMBL" id="CAB4540217.1"/>
    </source>
</evidence>
<dbReference type="GO" id="GO:0031167">
    <property type="term" value="P:rRNA methylation"/>
    <property type="evidence" value="ECO:0007669"/>
    <property type="project" value="InterPro"/>
</dbReference>
<keyword evidence="2" id="KW-0808">Transferase</keyword>
<protein>
    <submittedName>
        <fullName evidence="3">Unannotated protein</fullName>
    </submittedName>
</protein>
<dbReference type="Pfam" id="PF03602">
    <property type="entry name" value="Cons_hypoth95"/>
    <property type="match status" value="1"/>
</dbReference>
<dbReference type="SUPFAM" id="SSF53335">
    <property type="entry name" value="S-adenosyl-L-methionine-dependent methyltransferases"/>
    <property type="match status" value="1"/>
</dbReference>
<dbReference type="EMBL" id="CAEZTO010000005">
    <property type="protein sequence ID" value="CAB4569792.1"/>
    <property type="molecule type" value="Genomic_DNA"/>
</dbReference>
<reference evidence="3" key="1">
    <citation type="submission" date="2020-05" db="EMBL/GenBank/DDBJ databases">
        <authorList>
            <person name="Chiriac C."/>
            <person name="Salcher M."/>
            <person name="Ghai R."/>
            <person name="Kavagutti S V."/>
        </authorList>
    </citation>
    <scope>NUCLEOTIDE SEQUENCE</scope>
</reference>
<dbReference type="NCBIfam" id="TIGR00095">
    <property type="entry name" value="16S rRNA (guanine(966)-N(2))-methyltransferase RsmD"/>
    <property type="match status" value="1"/>
</dbReference>
<dbReference type="InterPro" id="IPR004398">
    <property type="entry name" value="RNA_MeTrfase_RsmD"/>
</dbReference>
<proteinExistence type="predicted"/>
<dbReference type="PANTHER" id="PTHR43542:SF1">
    <property type="entry name" value="METHYLTRANSFERASE"/>
    <property type="match status" value="1"/>
</dbReference>
<keyword evidence="1" id="KW-0489">Methyltransferase</keyword>
<dbReference type="AlphaFoldDB" id="A0A6J6BNJ3"/>
<evidence type="ECO:0000256" key="2">
    <source>
        <dbReference type="ARBA" id="ARBA00022679"/>
    </source>
</evidence>
<evidence type="ECO:0000313" key="4">
    <source>
        <dbReference type="EMBL" id="CAB4569792.1"/>
    </source>
</evidence>
<sequence>MSRIIAGQIGSLRLASASSNTRPTADRVKESLFSSLESLDALQGRRVLDLFAGTGALGLEAVSRGAASLVSVEKARGAQVVCKKNFELARSALEKQSIRADLTLKGQEVESYIRSAQQEFDLVFVDPPYEFSTEKLVDILTNLVPLLSTDALVVVERSSRDEVFQVPGLALHNSKNYGDTAVFFFRVSAQ</sequence>
<dbReference type="InterPro" id="IPR002052">
    <property type="entry name" value="DNA_methylase_N6_adenine_CS"/>
</dbReference>
<gene>
    <name evidence="3" type="ORF">UFOPK1503_00173</name>
    <name evidence="4" type="ORF">UFOPK1693_00622</name>
</gene>
<dbReference type="EMBL" id="CAEZST010000002">
    <property type="protein sequence ID" value="CAB4540217.1"/>
    <property type="molecule type" value="Genomic_DNA"/>
</dbReference>
<name>A0A6J6BNJ3_9ZZZZ</name>
<dbReference type="PROSITE" id="PS00092">
    <property type="entry name" value="N6_MTASE"/>
    <property type="match status" value="1"/>
</dbReference>
<dbReference type="PANTHER" id="PTHR43542">
    <property type="entry name" value="METHYLTRANSFERASE"/>
    <property type="match status" value="1"/>
</dbReference>
<dbReference type="GO" id="GO:0008168">
    <property type="term" value="F:methyltransferase activity"/>
    <property type="evidence" value="ECO:0007669"/>
    <property type="project" value="UniProtKB-KW"/>
</dbReference>
<dbReference type="Gene3D" id="3.40.50.150">
    <property type="entry name" value="Vaccinia Virus protein VP39"/>
    <property type="match status" value="1"/>
</dbReference>
<accession>A0A6J6BNJ3</accession>
<dbReference type="PIRSF" id="PIRSF004553">
    <property type="entry name" value="CHP00095"/>
    <property type="match status" value="1"/>
</dbReference>
<dbReference type="GO" id="GO:0003676">
    <property type="term" value="F:nucleic acid binding"/>
    <property type="evidence" value="ECO:0007669"/>
    <property type="project" value="InterPro"/>
</dbReference>
<dbReference type="CDD" id="cd02440">
    <property type="entry name" value="AdoMet_MTases"/>
    <property type="match status" value="1"/>
</dbReference>
<dbReference type="InterPro" id="IPR029063">
    <property type="entry name" value="SAM-dependent_MTases_sf"/>
</dbReference>
<evidence type="ECO:0000256" key="1">
    <source>
        <dbReference type="ARBA" id="ARBA00022603"/>
    </source>
</evidence>
<organism evidence="3">
    <name type="scientific">freshwater metagenome</name>
    <dbReference type="NCBI Taxonomy" id="449393"/>
    <lineage>
        <taxon>unclassified sequences</taxon>
        <taxon>metagenomes</taxon>
        <taxon>ecological metagenomes</taxon>
    </lineage>
</organism>